<evidence type="ECO:0000313" key="1">
    <source>
        <dbReference type="EMBL" id="CRH06387.1"/>
    </source>
</evidence>
<gene>
    <name evidence="1" type="ORF">MAGMO_2222</name>
</gene>
<dbReference type="AlphaFoldDB" id="A0A1S7LJT9"/>
<reference evidence="1" key="1">
    <citation type="submission" date="2015-04" db="EMBL/GenBank/DDBJ databases">
        <authorList>
            <person name="Syromyatnikov M.Y."/>
            <person name="Popov V.N."/>
        </authorList>
    </citation>
    <scope>NUCLEOTIDE SEQUENCE</scope>
    <source>
        <strain evidence="1">MO-1</strain>
    </source>
</reference>
<organism evidence="1">
    <name type="scientific">Magnetococcus massalia (strain MO-1)</name>
    <dbReference type="NCBI Taxonomy" id="451514"/>
    <lineage>
        <taxon>Bacteria</taxon>
        <taxon>Pseudomonadati</taxon>
        <taxon>Pseudomonadota</taxon>
        <taxon>Magnetococcia</taxon>
        <taxon>Magnetococcales</taxon>
        <taxon>Magnetococcaceae</taxon>
        <taxon>Magnetococcus</taxon>
    </lineage>
</organism>
<protein>
    <submittedName>
        <fullName evidence="1">Uncharacterized protein</fullName>
    </submittedName>
</protein>
<name>A0A1S7LJT9_MAGMO</name>
<sequence>MWSWFRPLCRYLHAQNNMGNNSIFLIYQLVLQTGAAIDSSSMNQSCSGGLSAIITSVHFNSSA</sequence>
<dbReference type="EMBL" id="LO017727">
    <property type="protein sequence ID" value="CRH06387.1"/>
    <property type="molecule type" value="Genomic_DNA"/>
</dbReference>
<accession>A0A1S7LJT9</accession>
<proteinExistence type="predicted"/>